<feature type="signal peptide" evidence="1">
    <location>
        <begin position="1"/>
        <end position="32"/>
    </location>
</feature>
<dbReference type="EMBL" id="CP001854">
    <property type="protein sequence ID" value="ADB50592.1"/>
    <property type="molecule type" value="Genomic_DNA"/>
</dbReference>
<dbReference type="RefSeq" id="WP_012933643.1">
    <property type="nucleotide sequence ID" value="NC_013739.1"/>
</dbReference>
<dbReference type="KEGG" id="cwo:Cwoe_2167"/>
<reference evidence="2 3" key="1">
    <citation type="journal article" date="2010" name="Stand. Genomic Sci.">
        <title>Complete genome sequence of Conexibacter woesei type strain (ID131577).</title>
        <authorList>
            <person name="Pukall R."/>
            <person name="Lapidus A."/>
            <person name="Glavina Del Rio T."/>
            <person name="Copeland A."/>
            <person name="Tice H."/>
            <person name="Cheng J.-F."/>
            <person name="Lucas S."/>
            <person name="Chen F."/>
            <person name="Nolan M."/>
            <person name="Bruce D."/>
            <person name="Goodwin L."/>
            <person name="Pitluck S."/>
            <person name="Mavromatis K."/>
            <person name="Ivanova N."/>
            <person name="Ovchinnikova G."/>
            <person name="Pati A."/>
            <person name="Chen A."/>
            <person name="Palaniappan K."/>
            <person name="Land M."/>
            <person name="Hauser L."/>
            <person name="Chang Y.-J."/>
            <person name="Jeffries C.D."/>
            <person name="Chain P."/>
            <person name="Meincke L."/>
            <person name="Sims D."/>
            <person name="Brettin T."/>
            <person name="Detter J.C."/>
            <person name="Rohde M."/>
            <person name="Goeker M."/>
            <person name="Bristow J."/>
            <person name="Eisen J.A."/>
            <person name="Markowitz V."/>
            <person name="Kyrpides N.C."/>
            <person name="Klenk H.-P."/>
            <person name="Hugenholtz P."/>
        </authorList>
    </citation>
    <scope>NUCLEOTIDE SEQUENCE [LARGE SCALE GENOMIC DNA]</scope>
    <source>
        <strain evidence="3">DSM 14684 / CIP 108061 / JCM 11494 / NBRC 100937 / ID131577</strain>
    </source>
</reference>
<dbReference type="HOGENOM" id="CLU_144841_0_0_11"/>
<accession>D3F5C5</accession>
<evidence type="ECO:0000313" key="2">
    <source>
        <dbReference type="EMBL" id="ADB50592.1"/>
    </source>
</evidence>
<evidence type="ECO:0000313" key="3">
    <source>
        <dbReference type="Proteomes" id="UP000008229"/>
    </source>
</evidence>
<reference evidence="3" key="2">
    <citation type="submission" date="2010-01" db="EMBL/GenBank/DDBJ databases">
        <title>The complete genome of Conexibacter woesei DSM 14684.</title>
        <authorList>
            <consortium name="US DOE Joint Genome Institute (JGI-PGF)"/>
            <person name="Lucas S."/>
            <person name="Copeland A."/>
            <person name="Lapidus A."/>
            <person name="Glavina del Rio T."/>
            <person name="Dalin E."/>
            <person name="Tice H."/>
            <person name="Bruce D."/>
            <person name="Goodwin L."/>
            <person name="Pitluck S."/>
            <person name="Kyrpides N."/>
            <person name="Mavromatis K."/>
            <person name="Ivanova N."/>
            <person name="Mikhailova N."/>
            <person name="Chertkov O."/>
            <person name="Brettin T."/>
            <person name="Detter J.C."/>
            <person name="Han C."/>
            <person name="Larimer F."/>
            <person name="Land M."/>
            <person name="Hauser L."/>
            <person name="Markowitz V."/>
            <person name="Cheng J.-F."/>
            <person name="Hugenholtz P."/>
            <person name="Woyke T."/>
            <person name="Wu D."/>
            <person name="Pukall R."/>
            <person name="Steenblock K."/>
            <person name="Schneider S."/>
            <person name="Klenk H.-P."/>
            <person name="Eisen J.A."/>
        </authorList>
    </citation>
    <scope>NUCLEOTIDE SEQUENCE [LARGE SCALE GENOMIC DNA]</scope>
    <source>
        <strain evidence="3">DSM 14684 / CIP 108061 / JCM 11494 / NBRC 100937 / ID131577</strain>
    </source>
</reference>
<dbReference type="OrthoDB" id="5149662at2"/>
<evidence type="ECO:0000256" key="1">
    <source>
        <dbReference type="SAM" id="SignalP"/>
    </source>
</evidence>
<protein>
    <recommendedName>
        <fullName evidence="4">Secreted protein</fullName>
    </recommendedName>
</protein>
<feature type="chain" id="PRO_5003043214" description="Secreted protein" evidence="1">
    <location>
        <begin position="33"/>
        <end position="144"/>
    </location>
</feature>
<keyword evidence="1" id="KW-0732">Signal</keyword>
<organism evidence="2 3">
    <name type="scientific">Conexibacter woesei (strain DSM 14684 / CCUG 47730 / CIP 108061 / JCM 11494 / NBRC 100937 / ID131577)</name>
    <dbReference type="NCBI Taxonomy" id="469383"/>
    <lineage>
        <taxon>Bacteria</taxon>
        <taxon>Bacillati</taxon>
        <taxon>Actinomycetota</taxon>
        <taxon>Thermoleophilia</taxon>
        <taxon>Solirubrobacterales</taxon>
        <taxon>Conexibacteraceae</taxon>
        <taxon>Conexibacter</taxon>
    </lineage>
</organism>
<keyword evidence="3" id="KW-1185">Reference proteome</keyword>
<name>D3F5C5_CONWI</name>
<evidence type="ECO:0008006" key="4">
    <source>
        <dbReference type="Google" id="ProtNLM"/>
    </source>
</evidence>
<sequence length="144" mass="15152" precursor="true">MPHSPLRALRSAALAVATVAVLGAVTAPSAVAARPSHPVLPTCAGRAAVKPSRFVIACADGNFALTGLRWSRWNATEGVAKGTSVVNTCDPNCAGGRFTRSRVTVRVWRLRACPTLQREIFTRMTVGTPEADGEPLTLSCPRGD</sequence>
<dbReference type="STRING" id="469383.Cwoe_2167"/>
<gene>
    <name evidence="2" type="ordered locus">Cwoe_2167</name>
</gene>
<dbReference type="AlphaFoldDB" id="D3F5C5"/>
<dbReference type="eggNOG" id="ENOG5033EDU">
    <property type="taxonomic scope" value="Bacteria"/>
</dbReference>
<dbReference type="Proteomes" id="UP000008229">
    <property type="component" value="Chromosome"/>
</dbReference>
<proteinExistence type="predicted"/>